<dbReference type="GO" id="GO:0003723">
    <property type="term" value="F:RNA binding"/>
    <property type="evidence" value="ECO:0007669"/>
    <property type="project" value="TreeGrafter"/>
</dbReference>
<feature type="domain" description="S1 motif" evidence="4">
    <location>
        <begin position="429"/>
        <end position="500"/>
    </location>
</feature>
<evidence type="ECO:0000256" key="3">
    <source>
        <dbReference type="SAM" id="MobiDB-lite"/>
    </source>
</evidence>
<comment type="subcellular location">
    <subcellularLocation>
        <location evidence="1">Nucleus</location>
        <location evidence="1">Nucleolus</location>
    </subcellularLocation>
</comment>
<dbReference type="InterPro" id="IPR011990">
    <property type="entry name" value="TPR-like_helical_dom_sf"/>
</dbReference>
<name>E3LWX2_CAERE</name>
<evidence type="ECO:0000313" key="5">
    <source>
        <dbReference type="EMBL" id="EFO83667.1"/>
    </source>
</evidence>
<feature type="region of interest" description="Disordered" evidence="3">
    <location>
        <begin position="1365"/>
        <end position="1480"/>
    </location>
</feature>
<dbReference type="OMA" id="GQYLRAY"/>
<dbReference type="CTD" id="9811163"/>
<dbReference type="InterPro" id="IPR003107">
    <property type="entry name" value="HAT"/>
</dbReference>
<dbReference type="SMART" id="SM00386">
    <property type="entry name" value="HAT"/>
    <property type="match status" value="7"/>
</dbReference>
<dbReference type="InterPro" id="IPR003029">
    <property type="entry name" value="S1_domain"/>
</dbReference>
<dbReference type="KEGG" id="crq:GCK72_010724"/>
<feature type="region of interest" description="Disordered" evidence="3">
    <location>
        <begin position="1"/>
        <end position="57"/>
    </location>
</feature>
<dbReference type="Proteomes" id="UP000008281">
    <property type="component" value="Unassembled WGS sequence"/>
</dbReference>
<keyword evidence="6" id="KW-1185">Reference proteome</keyword>
<dbReference type="FunFam" id="1.25.40.10:FF:001738">
    <property type="entry name" value="CRE-LET-716 protein"/>
    <property type="match status" value="1"/>
</dbReference>
<dbReference type="GeneID" id="9811163"/>
<reference evidence="5" key="1">
    <citation type="submission" date="2007-07" db="EMBL/GenBank/DDBJ databases">
        <title>PCAP assembly of the Caenorhabditis remanei genome.</title>
        <authorList>
            <consortium name="The Caenorhabditis remanei Sequencing Consortium"/>
            <person name="Wilson R.K."/>
        </authorList>
    </citation>
    <scope>NUCLEOTIDE SEQUENCE [LARGE SCALE GENOMIC DNA]</scope>
    <source>
        <strain evidence="5">PB4641</strain>
    </source>
</reference>
<dbReference type="PANTHER" id="PTHR23270">
    <property type="entry name" value="PROGRAMMED CELL DEATH PROTEIN 11 PRE-RRNA PROCESSING PROTEIN RRP5"/>
    <property type="match status" value="1"/>
</dbReference>
<dbReference type="SUPFAM" id="SSF50249">
    <property type="entry name" value="Nucleic acid-binding proteins"/>
    <property type="match status" value="2"/>
</dbReference>
<feature type="compositionally biased region" description="Basic and acidic residues" evidence="3">
    <location>
        <begin position="1"/>
        <end position="23"/>
    </location>
</feature>
<dbReference type="GO" id="GO:0032040">
    <property type="term" value="C:small-subunit processome"/>
    <property type="evidence" value="ECO:0007669"/>
    <property type="project" value="TreeGrafter"/>
</dbReference>
<dbReference type="Gene3D" id="2.40.50.140">
    <property type="entry name" value="Nucleic acid-binding proteins"/>
    <property type="match status" value="3"/>
</dbReference>
<dbReference type="EMBL" id="DS268417">
    <property type="protein sequence ID" value="EFO83667.1"/>
    <property type="molecule type" value="Genomic_DNA"/>
</dbReference>
<dbReference type="SUPFAM" id="SSF48452">
    <property type="entry name" value="TPR-like"/>
    <property type="match status" value="2"/>
</dbReference>
<dbReference type="InterPro" id="IPR045209">
    <property type="entry name" value="Rrp5"/>
</dbReference>
<dbReference type="GO" id="GO:0006364">
    <property type="term" value="P:rRNA processing"/>
    <property type="evidence" value="ECO:0007669"/>
    <property type="project" value="UniProtKB-KW"/>
</dbReference>
<protein>
    <submittedName>
        <fullName evidence="5">CRE-LET-716 protein</fullName>
    </submittedName>
</protein>
<dbReference type="InterPro" id="IPR012340">
    <property type="entry name" value="NA-bd_OB-fold"/>
</dbReference>
<dbReference type="FunCoup" id="E3LWX2">
    <property type="interactions" value="2909"/>
</dbReference>
<dbReference type="Gene3D" id="1.25.40.10">
    <property type="entry name" value="Tetratricopeptide repeat domain"/>
    <property type="match status" value="1"/>
</dbReference>
<dbReference type="STRING" id="31234.E3LWX2"/>
<dbReference type="SMART" id="SM00316">
    <property type="entry name" value="S1"/>
    <property type="match status" value="11"/>
</dbReference>
<sequence length="1758" mass="194839">MVKLDEVTNEKYFPRGGGSDKPKPSKNSTSDFHSAKQGLKRKSAAPEQNEAKKVKEDSSWFPKVEENCFIDGLTGLGVVAEVFEDGVVLHTAGTHTVKIHASEVSKKFTELFNAEKIEMKDAFQVGQMIPFRVITKKTIGDKGKAKASCNPSKLNKHLSPNMLVAGLVINTSVISIEEKGAILDVGLDQMTGFIEKSQFPASGLKEGLPLVVRILSTTSRVIKVTSFVEQDNLNMATCEKLQLNHLMPGTILECEPTGDAVTAGVIVHIGNGLKGILPRRNLPPRLRENPEKLGKAIRAVVMFCQQNSKILVLNAHPDIVAVSRIEKRTSFEGISIGDKVKCTVIDAIPTKSIVYFTLPPTDGKKSLVTAVSSRGLLEKPDAVASEYEVGTEKLCRVIGFRYADRTITVSTRKDILNQKITTYQDAKCGDILDGRVHHVTKSGVYFMVCNFVKAFAPLSLLSDKPLTVPKIKSMFKVGTEMKCRVWQICEQRKNLIVTCREQILALKGPSANTVEELEIGNTLPCVVRKVFDSGVILLATFNNISGVLRKESAIHLPATPKVNDFVIVNVEKIEENNRVIFVLRDANMNAALASGQNSEKKLVQKAKPADAGVGVGKVYKGSLSAKKGEKANVTFMGDGNKEVYASVDDHLLSDLLEAPVGLTKRLLMENKEEISRIIPMGKMAAINRACVKRSVTRFAKGMKLPKNFEDLKEEQVVLGVVGQIITNIGVFVELVGGSGLVGKVFERKTAKSTCELLEVGQVIIGKIENIDSTKKSFWIDPCTDMENGERMLKQYALPLLESIVEEVKWLAEHSNYPSPGSKVDAKITKELDDLTLAEFEHNGKKISAVVPKKAGEKEVAEKTPKKKKKSAKSFIVVDINHSRNEVILAAATTSEGARIVAIRRDYLCAISSDGLIYLPTRLHPNHLPISDPKVKVHMIVDLSNKKSIGDGVFIATRGGGDVDDVARTTLIKKEFIGNSKKEKKTEDGSEEGKVRSIKNFGVYEGTVIGHAKLEENRKRNSLFVDIRLPGDNVGRLHVSEFPPNLLNSENPLEEFLTRNVNKKVIVRIIGFIKSAKGPKIAELTMIPSKIQAGKVRAATLSYKSNYSVGDMIKCFGTATLTEKQQLKVEVNPVWIGSISRENVTEDLKITAADGGIVDFSLKKGEMRQAKVIAVDRKSMSMTLTLDTSEVDSEFKIGSTVTGRVFFVSKTYIRLKLSTGQQAVLTPTAITDKYESVEEVVEKQMAVGQLVDVVCAKIQDKPKRHYVVLKSRYNSKTTNEKRKLILDNKLIKEGSQFDGIVENASKGSLFIEIGPGISGRIPVNEENQDVLEIGTSSVVRVTVAKVHKNEIILKLDDTLIRKWTTKPERKRTSSKSDGVPSKVALLEEEKTSETLEAEDPGFDWSNKGFRNEDLAAVGKLTISNEKEEEEEDVEDEEEDVSDEEEEEGASGEEEDEEEVDDEEEEVNDEEDEESDDDEEKVDLIEKSEEEHSRLVRSDPNSAINWIEYMSLFVEKSDLTAARKTAEEALEAINPTESEELLKMWTAFLNMEVAYGDSTTVEKVFQRACKNANAYTIHKTLAKIHQKFEKNAEATQILEQMVKKFRANKLEVWTLLAEHLMTQKDQKAARDLLPRALKSAPNAQQHIQLISKFAQLEFKFGDAERGRTLLEGLVTAHPKKTDLWLVYADAALKHLGIEHARKILERACNLEMSVHKMRPLYKKWLEMESKHGDAAAVQLVKSKAEKFLQAVADNVLEEDN</sequence>
<feature type="domain" description="S1 motif" evidence="4">
    <location>
        <begin position="244"/>
        <end position="316"/>
    </location>
</feature>
<dbReference type="Pfam" id="PF23240">
    <property type="entry name" value="HAT_PRP39_N"/>
    <property type="match status" value="1"/>
</dbReference>
<dbReference type="RefSeq" id="XP_003111806.2">
    <property type="nucleotide sequence ID" value="XM_003111758.2"/>
</dbReference>
<dbReference type="eggNOG" id="KOG1070">
    <property type="taxonomic scope" value="Eukaryota"/>
</dbReference>
<dbReference type="OrthoDB" id="412781at2759"/>
<dbReference type="InParanoid" id="E3LWX2"/>
<keyword evidence="2" id="KW-0698">rRNA processing</keyword>
<gene>
    <name evidence="5" type="primary">Cre-let-716</name>
    <name evidence="5" type="ORF">CRE_02959</name>
</gene>
<feature type="compositionally biased region" description="Acidic residues" evidence="3">
    <location>
        <begin position="1425"/>
        <end position="1479"/>
    </location>
</feature>
<organism evidence="6">
    <name type="scientific">Caenorhabditis remanei</name>
    <name type="common">Caenorhabditis vulgaris</name>
    <dbReference type="NCBI Taxonomy" id="31234"/>
    <lineage>
        <taxon>Eukaryota</taxon>
        <taxon>Metazoa</taxon>
        <taxon>Ecdysozoa</taxon>
        <taxon>Nematoda</taxon>
        <taxon>Chromadorea</taxon>
        <taxon>Rhabditida</taxon>
        <taxon>Rhabditina</taxon>
        <taxon>Rhabditomorpha</taxon>
        <taxon>Rhabditoidea</taxon>
        <taxon>Rhabditidae</taxon>
        <taxon>Peloderinae</taxon>
        <taxon>Caenorhabditis</taxon>
    </lineage>
</organism>
<dbReference type="HOGENOM" id="CLU_000845_0_0_1"/>
<evidence type="ECO:0000256" key="2">
    <source>
        <dbReference type="ARBA" id="ARBA00022552"/>
    </source>
</evidence>
<evidence type="ECO:0000259" key="4">
    <source>
        <dbReference type="PROSITE" id="PS50126"/>
    </source>
</evidence>
<proteinExistence type="predicted"/>
<accession>E3LWX2</accession>
<feature type="domain" description="S1 motif" evidence="4">
    <location>
        <begin position="1197"/>
        <end position="1271"/>
    </location>
</feature>
<dbReference type="PANTHER" id="PTHR23270:SF10">
    <property type="entry name" value="PROTEIN RRP5 HOMOLOG"/>
    <property type="match status" value="1"/>
</dbReference>
<dbReference type="Pfam" id="PF00575">
    <property type="entry name" value="S1"/>
    <property type="match status" value="1"/>
</dbReference>
<feature type="domain" description="S1 motif" evidence="4">
    <location>
        <begin position="1293"/>
        <end position="1355"/>
    </location>
</feature>
<evidence type="ECO:0000256" key="1">
    <source>
        <dbReference type="ARBA" id="ARBA00004604"/>
    </source>
</evidence>
<dbReference type="PROSITE" id="PS50126">
    <property type="entry name" value="S1"/>
    <property type="match status" value="4"/>
</dbReference>
<evidence type="ECO:0000313" key="6">
    <source>
        <dbReference type="Proteomes" id="UP000008281"/>
    </source>
</evidence>